<dbReference type="PROSITE" id="PS01360">
    <property type="entry name" value="ZF_MYND_1"/>
    <property type="match status" value="1"/>
</dbReference>
<dbReference type="PROSITE" id="PS50865">
    <property type="entry name" value="ZF_MYND_2"/>
    <property type="match status" value="1"/>
</dbReference>
<dbReference type="GO" id="GO:0008270">
    <property type="term" value="F:zinc ion binding"/>
    <property type="evidence" value="ECO:0007669"/>
    <property type="project" value="UniProtKB-KW"/>
</dbReference>
<keyword evidence="1" id="KW-0479">Metal-binding</keyword>
<dbReference type="Pfam" id="PF01753">
    <property type="entry name" value="zf-MYND"/>
    <property type="match status" value="1"/>
</dbReference>
<proteinExistence type="predicted"/>
<dbReference type="PANTHER" id="PTHR12197:SF251">
    <property type="entry name" value="EG:BACR7C10.4 PROTEIN"/>
    <property type="match status" value="1"/>
</dbReference>
<name>A0A8H7PZB9_MORIS</name>
<dbReference type="EMBL" id="JAEPQZ010000003">
    <property type="protein sequence ID" value="KAG2183509.1"/>
    <property type="molecule type" value="Genomic_DNA"/>
</dbReference>
<evidence type="ECO:0000259" key="6">
    <source>
        <dbReference type="PROSITE" id="PS50280"/>
    </source>
</evidence>
<dbReference type="InterPro" id="IPR046341">
    <property type="entry name" value="SET_dom_sf"/>
</dbReference>
<dbReference type="InterPro" id="IPR002893">
    <property type="entry name" value="Znf_MYND"/>
</dbReference>
<dbReference type="PROSITE" id="PS50280">
    <property type="entry name" value="SET"/>
    <property type="match status" value="1"/>
</dbReference>
<dbReference type="Gene3D" id="1.10.220.160">
    <property type="match status" value="1"/>
</dbReference>
<dbReference type="Proteomes" id="UP000654370">
    <property type="component" value="Unassembled WGS sequence"/>
</dbReference>
<dbReference type="Gene3D" id="1.25.40.10">
    <property type="entry name" value="Tetratricopeptide repeat domain"/>
    <property type="match status" value="1"/>
</dbReference>
<dbReference type="Pfam" id="PF00856">
    <property type="entry name" value="SET"/>
    <property type="match status" value="1"/>
</dbReference>
<dbReference type="AlphaFoldDB" id="A0A8H7PZB9"/>
<dbReference type="InterPro" id="IPR001214">
    <property type="entry name" value="SET_dom"/>
</dbReference>
<comment type="caution">
    <text evidence="8">The sequence shown here is derived from an EMBL/GenBank/DDBJ whole genome shotgun (WGS) entry which is preliminary data.</text>
</comment>
<feature type="region of interest" description="Disordered" evidence="5">
    <location>
        <begin position="1"/>
        <end position="33"/>
    </location>
</feature>
<evidence type="ECO:0000256" key="3">
    <source>
        <dbReference type="ARBA" id="ARBA00022833"/>
    </source>
</evidence>
<dbReference type="InterPro" id="IPR011990">
    <property type="entry name" value="TPR-like_helical_dom_sf"/>
</dbReference>
<organism evidence="8 9">
    <name type="scientific">Mortierella isabellina</name>
    <name type="common">Filamentous fungus</name>
    <name type="synonym">Umbelopsis isabellina</name>
    <dbReference type="NCBI Taxonomy" id="91625"/>
    <lineage>
        <taxon>Eukaryota</taxon>
        <taxon>Fungi</taxon>
        <taxon>Fungi incertae sedis</taxon>
        <taxon>Mucoromycota</taxon>
        <taxon>Mucoromycotina</taxon>
        <taxon>Umbelopsidomycetes</taxon>
        <taxon>Umbelopsidales</taxon>
        <taxon>Umbelopsidaceae</taxon>
        <taxon>Umbelopsis</taxon>
    </lineage>
</organism>
<feature type="domain" description="MYND-type" evidence="7">
    <location>
        <begin position="132"/>
        <end position="172"/>
    </location>
</feature>
<evidence type="ECO:0000256" key="2">
    <source>
        <dbReference type="ARBA" id="ARBA00022771"/>
    </source>
</evidence>
<dbReference type="PANTHER" id="PTHR12197">
    <property type="entry name" value="HISTONE-LYSINE N-METHYLTRANSFERASE SMYD"/>
    <property type="match status" value="1"/>
</dbReference>
<dbReference type="GO" id="GO:0005634">
    <property type="term" value="C:nucleus"/>
    <property type="evidence" value="ECO:0007669"/>
    <property type="project" value="TreeGrafter"/>
</dbReference>
<evidence type="ECO:0000313" key="8">
    <source>
        <dbReference type="EMBL" id="KAG2183509.1"/>
    </source>
</evidence>
<gene>
    <name evidence="8" type="ORF">INT43_006515</name>
</gene>
<reference evidence="8" key="1">
    <citation type="submission" date="2020-12" db="EMBL/GenBank/DDBJ databases">
        <title>Metabolic potential, ecology and presence of endohyphal bacteria is reflected in genomic diversity of Mucoromycotina.</title>
        <authorList>
            <person name="Muszewska A."/>
            <person name="Okrasinska A."/>
            <person name="Steczkiewicz K."/>
            <person name="Drgas O."/>
            <person name="Orlowska M."/>
            <person name="Perlinska-Lenart U."/>
            <person name="Aleksandrzak-Piekarczyk T."/>
            <person name="Szatraj K."/>
            <person name="Zielenkiewicz U."/>
            <person name="Pilsyk S."/>
            <person name="Malc E."/>
            <person name="Mieczkowski P."/>
            <person name="Kruszewska J.S."/>
            <person name="Biernat P."/>
            <person name="Pawlowska J."/>
        </authorList>
    </citation>
    <scope>NUCLEOTIDE SEQUENCE</scope>
    <source>
        <strain evidence="8">WA0000067209</strain>
    </source>
</reference>
<evidence type="ECO:0000313" key="9">
    <source>
        <dbReference type="Proteomes" id="UP000654370"/>
    </source>
</evidence>
<protein>
    <submittedName>
        <fullName evidence="8">Uncharacterized protein</fullName>
    </submittedName>
</protein>
<feature type="compositionally biased region" description="Polar residues" evidence="5">
    <location>
        <begin position="24"/>
        <end position="33"/>
    </location>
</feature>
<accession>A0A8H7PZB9</accession>
<dbReference type="SUPFAM" id="SSF82199">
    <property type="entry name" value="SET domain"/>
    <property type="match status" value="1"/>
</dbReference>
<feature type="compositionally biased region" description="Polar residues" evidence="5">
    <location>
        <begin position="58"/>
        <end position="71"/>
    </location>
</feature>
<dbReference type="Gene3D" id="6.10.140.2220">
    <property type="match status" value="1"/>
</dbReference>
<sequence>MHKKRNYRQRVKEDSSSDEELSSAQPLDSTASKLTTLSFDDALESDIAFIPRAPMAKPSQNKSTHTTNFEVNESKQEDLPELEGADSRMTLKPTENRGYAVFAGATVTAGQTLLKEAPYGAVIDEENLTKYCSSCFKSSSQPLSRCSLCKQLYYCSKQCQANDWKQYHSIECPAFTKIGKPVPTAIRCLTRILISRANAPVSYNRVENLASHKDVVPEKVKMKYAQLIMALKQIVPAKIMPNANDAMDLICRFTVNTMSILGSDYASIGVGLYTNVCRLNHSCWPNCVLAFEGKTATLRTIRDIAPSEEMCISYIDVMDPYPMRQERLYSQYYFKCQCELCIHTQDVDIRNALRCSRANCTGPVRYPDELESSDNYNETCTVCMTPVSLKLSDIHERYTRVSQILDLAGSLIKKDGARALLNLENCIRIGDNLLHPCHHILVRARQQIKDIAIDLKDWDKAYSTTKQLFDLYQSIYPKNSPMTAIESLVIAKMYSHIYPDHTWKSREHYVQALKLLEIGYDPQSSMIRSVRDELRKLEAEQAFQLHQQTR</sequence>
<evidence type="ECO:0000256" key="5">
    <source>
        <dbReference type="SAM" id="MobiDB-lite"/>
    </source>
</evidence>
<dbReference type="OrthoDB" id="265717at2759"/>
<feature type="domain" description="SET" evidence="6">
    <location>
        <begin position="87"/>
        <end position="315"/>
    </location>
</feature>
<dbReference type="Gene3D" id="2.170.270.10">
    <property type="entry name" value="SET domain"/>
    <property type="match status" value="1"/>
</dbReference>
<evidence type="ECO:0000256" key="4">
    <source>
        <dbReference type="PROSITE-ProRule" id="PRU00134"/>
    </source>
</evidence>
<keyword evidence="3" id="KW-0862">Zinc</keyword>
<dbReference type="InterPro" id="IPR050869">
    <property type="entry name" value="H3K4_H4K5_MeTrfase"/>
</dbReference>
<keyword evidence="9" id="KW-1185">Reference proteome</keyword>
<feature type="region of interest" description="Disordered" evidence="5">
    <location>
        <begin position="52"/>
        <end position="90"/>
    </location>
</feature>
<evidence type="ECO:0000259" key="7">
    <source>
        <dbReference type="PROSITE" id="PS50865"/>
    </source>
</evidence>
<keyword evidence="2 4" id="KW-0863">Zinc-finger</keyword>
<evidence type="ECO:0000256" key="1">
    <source>
        <dbReference type="ARBA" id="ARBA00022723"/>
    </source>
</evidence>